<organism evidence="3 4">
    <name type="scientific">Akkermansia biwaensis</name>
    <dbReference type="NCBI Taxonomy" id="2946555"/>
    <lineage>
        <taxon>Bacteria</taxon>
        <taxon>Pseudomonadati</taxon>
        <taxon>Verrucomicrobiota</taxon>
        <taxon>Verrucomicrobiia</taxon>
        <taxon>Verrucomicrobiales</taxon>
        <taxon>Akkermansiaceae</taxon>
        <taxon>Akkermansia</taxon>
    </lineage>
</organism>
<dbReference type="EMBL" id="AP025943">
    <property type="protein sequence ID" value="BDL43361.1"/>
    <property type="molecule type" value="Genomic_DNA"/>
</dbReference>
<name>A0ABM7ZFC5_9BACT</name>
<dbReference type="Proteomes" id="UP001062263">
    <property type="component" value="Chromosome"/>
</dbReference>
<accession>A0ABM7ZFC5</accession>
<reference evidence="3" key="1">
    <citation type="submission" date="2022-06" db="EMBL/GenBank/DDBJ databases">
        <title>Akkermansia biwalacus sp. nov., an anaerobic mucin-degrading bacterium isolated from human intestine.</title>
        <authorList>
            <person name="Kobayashi Y."/>
            <person name="Inoue S."/>
            <person name="Kawahara T."/>
            <person name="Kohda N."/>
        </authorList>
    </citation>
    <scope>NUCLEOTIDE SEQUENCE</scope>
    <source>
        <strain evidence="3">WON2089</strain>
    </source>
</reference>
<sequence>MKRLLIRSCLIAGLVCAASCASNKETAVQEPAAAPVMQPEQTAAAARPAPPSPVPLTTSLLPEKEDESDISGPAVLPGDFRPGLRTPKLPDTLLYDLDGKLITPATP</sequence>
<gene>
    <name evidence="3" type="ORF">Abiwalacus_09350</name>
</gene>
<evidence type="ECO:0000256" key="1">
    <source>
        <dbReference type="SAM" id="MobiDB-lite"/>
    </source>
</evidence>
<feature type="signal peptide" evidence="2">
    <location>
        <begin position="1"/>
        <end position="17"/>
    </location>
</feature>
<protein>
    <submittedName>
        <fullName evidence="3">Uncharacterized protein</fullName>
    </submittedName>
</protein>
<keyword evidence="2" id="KW-0732">Signal</keyword>
<keyword evidence="4" id="KW-1185">Reference proteome</keyword>
<evidence type="ECO:0000313" key="3">
    <source>
        <dbReference type="EMBL" id="BDL43361.1"/>
    </source>
</evidence>
<proteinExistence type="predicted"/>
<feature type="chain" id="PRO_5046097135" evidence="2">
    <location>
        <begin position="18"/>
        <end position="107"/>
    </location>
</feature>
<dbReference type="RefSeq" id="WP_215435487.1">
    <property type="nucleotide sequence ID" value="NZ_AP025943.1"/>
</dbReference>
<evidence type="ECO:0000313" key="4">
    <source>
        <dbReference type="Proteomes" id="UP001062263"/>
    </source>
</evidence>
<feature type="region of interest" description="Disordered" evidence="1">
    <location>
        <begin position="31"/>
        <end position="89"/>
    </location>
</feature>
<evidence type="ECO:0000256" key="2">
    <source>
        <dbReference type="SAM" id="SignalP"/>
    </source>
</evidence>